<dbReference type="EMBL" id="BOSM01000001">
    <property type="protein sequence ID" value="GIP56936.1"/>
    <property type="molecule type" value="Genomic_DNA"/>
</dbReference>
<protein>
    <recommendedName>
        <fullName evidence="3">Spore coat protein</fullName>
    </recommendedName>
</protein>
<gene>
    <name evidence="1" type="ORF">J15TS10_07500</name>
</gene>
<name>A0ABQ4MLU5_9BACL</name>
<evidence type="ECO:0000313" key="1">
    <source>
        <dbReference type="EMBL" id="GIP56936.1"/>
    </source>
</evidence>
<evidence type="ECO:0000313" key="2">
    <source>
        <dbReference type="Proteomes" id="UP000681290"/>
    </source>
</evidence>
<accession>A0ABQ4MLU5</accession>
<organism evidence="1 2">
    <name type="scientific">Paenibacillus woosongensis</name>
    <dbReference type="NCBI Taxonomy" id="307580"/>
    <lineage>
        <taxon>Bacteria</taxon>
        <taxon>Bacillati</taxon>
        <taxon>Bacillota</taxon>
        <taxon>Bacilli</taxon>
        <taxon>Bacillales</taxon>
        <taxon>Paenibacillaceae</taxon>
        <taxon>Paenibacillus</taxon>
    </lineage>
</organism>
<sequence length="67" mass="7687">MAKRQYDKMLNHQLNVAIASYCGIVNSRVEILYNTLDANPEIHERLLMQAYELGLNYDHAHAKVNGN</sequence>
<dbReference type="RefSeq" id="WP_213588944.1">
    <property type="nucleotide sequence ID" value="NZ_BOSM01000001.1"/>
</dbReference>
<evidence type="ECO:0008006" key="3">
    <source>
        <dbReference type="Google" id="ProtNLM"/>
    </source>
</evidence>
<comment type="caution">
    <text evidence="1">The sequence shown here is derived from an EMBL/GenBank/DDBJ whole genome shotgun (WGS) entry which is preliminary data.</text>
</comment>
<reference evidence="1 2" key="1">
    <citation type="submission" date="2021-03" db="EMBL/GenBank/DDBJ databases">
        <title>Antimicrobial resistance genes in bacteria isolated from Japanese honey, and their potential for conferring macrolide and lincosamide resistance in the American foulbrood pathogen Paenibacillus larvae.</title>
        <authorList>
            <person name="Okamoto M."/>
            <person name="Kumagai M."/>
            <person name="Kanamori H."/>
            <person name="Takamatsu D."/>
        </authorList>
    </citation>
    <scope>NUCLEOTIDE SEQUENCE [LARGE SCALE GENOMIC DNA]</scope>
    <source>
        <strain evidence="1 2">J15TS10</strain>
    </source>
</reference>
<dbReference type="Proteomes" id="UP000681290">
    <property type="component" value="Unassembled WGS sequence"/>
</dbReference>
<keyword evidence="2" id="KW-1185">Reference proteome</keyword>
<proteinExistence type="predicted"/>